<sequence length="237" mass="27031">LWNNAHAREDVQVAVKKSLQALGMEYIDLFLVHWPVAYKSGEECHPKDADGKIAVADDDEHDYLETWKGMEDILEAGLVKAIGVSNYNIDQMRRQVENCRIKPAVLEIETHPFMANGELVDFCQTHGIAVIGYSPLGKPGRSWKTEGDPDIFTNETIATIGKKYNKSPAQVALRYQVQRQVCPVPKTKTLSRLKENIDIFDFELSGDDMKKLEKLNQNFRVLWLESLKHSKNYPFHS</sequence>
<feature type="domain" description="NADP-dependent oxidoreductase" evidence="2">
    <location>
        <begin position="2"/>
        <end position="216"/>
    </location>
</feature>
<dbReference type="SUPFAM" id="SSF51430">
    <property type="entry name" value="NAD(P)-linked oxidoreductase"/>
    <property type="match status" value="1"/>
</dbReference>
<dbReference type="InterPro" id="IPR036812">
    <property type="entry name" value="NAD(P)_OxRdtase_dom_sf"/>
</dbReference>
<dbReference type="Pfam" id="PF00248">
    <property type="entry name" value="Aldo_ket_red"/>
    <property type="match status" value="1"/>
</dbReference>
<feature type="non-terminal residue" evidence="4">
    <location>
        <position position="1"/>
    </location>
</feature>
<keyword evidence="3" id="KW-1185">Reference proteome</keyword>
<dbReference type="OrthoDB" id="416253at2759"/>
<dbReference type="Gene3D" id="3.20.20.100">
    <property type="entry name" value="NADP-dependent oxidoreductase domain"/>
    <property type="match status" value="1"/>
</dbReference>
<dbReference type="PROSITE" id="PS00063">
    <property type="entry name" value="ALDOKETO_REDUCTASE_3"/>
    <property type="match status" value="1"/>
</dbReference>
<dbReference type="GO" id="GO:0016491">
    <property type="term" value="F:oxidoreductase activity"/>
    <property type="evidence" value="ECO:0007669"/>
    <property type="project" value="InterPro"/>
</dbReference>
<gene>
    <name evidence="4" type="primary">LOC106168080</name>
</gene>
<reference evidence="4" key="1">
    <citation type="submission" date="2025-08" db="UniProtKB">
        <authorList>
            <consortium name="RefSeq"/>
        </authorList>
    </citation>
    <scope>IDENTIFICATION</scope>
    <source>
        <tissue evidence="4">Gonads</tissue>
    </source>
</reference>
<dbReference type="GeneID" id="106168080"/>
<dbReference type="PANTHER" id="PTHR11732">
    <property type="entry name" value="ALDO/KETO REDUCTASE"/>
    <property type="match status" value="1"/>
</dbReference>
<dbReference type="InterPro" id="IPR020471">
    <property type="entry name" value="AKR"/>
</dbReference>
<proteinExistence type="predicted"/>
<dbReference type="KEGG" id="lak:106168080"/>
<dbReference type="Proteomes" id="UP000085678">
    <property type="component" value="Unplaced"/>
</dbReference>
<evidence type="ECO:0000256" key="1">
    <source>
        <dbReference type="PIRSR" id="PIRSR000097-2"/>
    </source>
</evidence>
<evidence type="ECO:0000313" key="4">
    <source>
        <dbReference type="RefSeq" id="XP_013402465.1"/>
    </source>
</evidence>
<dbReference type="InterPro" id="IPR018170">
    <property type="entry name" value="Aldo/ket_reductase_CS"/>
</dbReference>
<dbReference type="PROSITE" id="PS00062">
    <property type="entry name" value="ALDOKETO_REDUCTASE_2"/>
    <property type="match status" value="1"/>
</dbReference>
<name>A0A1S3IW99_LINAN</name>
<accession>A0A1S3IW99</accession>
<protein>
    <submittedName>
        <fullName evidence="4">Alcohol dehydrogenase [NADP(+)]-like</fullName>
    </submittedName>
</protein>
<dbReference type="InParanoid" id="A0A1S3IW99"/>
<organism evidence="3 4">
    <name type="scientific">Lingula anatina</name>
    <name type="common">Brachiopod</name>
    <name type="synonym">Lingula unguis</name>
    <dbReference type="NCBI Taxonomy" id="7574"/>
    <lineage>
        <taxon>Eukaryota</taxon>
        <taxon>Metazoa</taxon>
        <taxon>Spiralia</taxon>
        <taxon>Lophotrochozoa</taxon>
        <taxon>Brachiopoda</taxon>
        <taxon>Linguliformea</taxon>
        <taxon>Lingulata</taxon>
        <taxon>Lingulida</taxon>
        <taxon>Linguloidea</taxon>
        <taxon>Lingulidae</taxon>
        <taxon>Lingula</taxon>
    </lineage>
</organism>
<evidence type="ECO:0000313" key="3">
    <source>
        <dbReference type="Proteomes" id="UP000085678"/>
    </source>
</evidence>
<dbReference type="AlphaFoldDB" id="A0A1S3IW99"/>
<dbReference type="RefSeq" id="XP_013402465.1">
    <property type="nucleotide sequence ID" value="XM_013547011.1"/>
</dbReference>
<feature type="binding site" evidence="1">
    <location>
        <position position="33"/>
    </location>
    <ligand>
        <name>substrate</name>
    </ligand>
</feature>
<evidence type="ECO:0000259" key="2">
    <source>
        <dbReference type="Pfam" id="PF00248"/>
    </source>
</evidence>
<dbReference type="PRINTS" id="PR00069">
    <property type="entry name" value="ALDKETRDTASE"/>
</dbReference>
<dbReference type="InterPro" id="IPR023210">
    <property type="entry name" value="NADP_OxRdtase_dom"/>
</dbReference>
<dbReference type="PIRSF" id="PIRSF000097">
    <property type="entry name" value="AKR"/>
    <property type="match status" value="1"/>
</dbReference>